<protein>
    <submittedName>
        <fullName evidence="5">RHS repeat-associated core domain-containing protein</fullName>
    </submittedName>
</protein>
<dbReference type="InterPro" id="IPR045619">
    <property type="entry name" value="DUF6443"/>
</dbReference>
<dbReference type="EMBL" id="FNGS01000002">
    <property type="protein sequence ID" value="SDL40554.1"/>
    <property type="molecule type" value="Genomic_DNA"/>
</dbReference>
<dbReference type="InterPro" id="IPR022385">
    <property type="entry name" value="Rhs_assc_core"/>
</dbReference>
<sequence length="1055" mass="117107">MALRFTRAISGVLCVFISTSFAFSQSGDKNFIISRTYKRATTTPGGSGSILDATQEISYLDGLGRPMQAVSAHGSPQLSGGTPSDLVTHTEYDNFGRVSKVYLPVPNQGNGNFSGSAASDVFGYYQNGSIFCGTSTRAYAETQYEASPLNRPTRKYAPGTDRAVEITYGVNGGNEVKQYDVSGDNLVNNNVYYQAGALSYTETKDENGNRTREYKDKGGKVILKRSYLDSGQLDTYYVYNDLDQLKFVLQPKFQDDANTDRYAFRYSYNDRGLVQSKYVPGGGTTTMEYDGQDRLTYTTDGRGKRIFYTYDGLNRPTGTRDRTNGADEGLTVISYDNYNSRPGGHDFVNIGSNYPATTAAATGKITVEARRVLKPDGNYDAWLYTTTYYNERYQVIQVVRDLYDLGTGDARERTTYDVRFDGLVLRKRVDQNTQTGSHAVETTITYDHNDRVLSSKYTIYKNGNYLKEAVVAASRYNPVGQLKNRYLHSTGNESYREQLDYCYNVRSFIKSINGKTSASDNFGLNIRYDDARDGNYNQFNGNISEISWRQVNGSWPGFRFNYDQLSRMTNSTPFDGNNLSEAVAYDKNGNITSLQRSGSGGQWDNLTYSYFKNGNQGDFSGNRLMRVEDVSGNSNGFQNGNNGSDDYDYDGNGNATKDLNKGLSSIEYNILNLVRKVTFANNPGKSYEYHYDASGTKIRLNNSGTNTKYAGIFEYDQNNYVTRIATEEGQIAVTSNASNYEFQYYLKDHLGNVRVVINEGGSVVQETEYFPFGMPVVRTQGANKYLYNGKEQQPETGYLDYGARMYDGGIGRWFVPDAMSDTYSNFTSYNYVFNSPLSWDDPDGRCPTCPQGDEARDVYSPGAIVSNQYGSWKWTGSEWVTLGTLEVPSGSQVMAPVSGILEWIDQVFNGNRTFGLKEVNSDGVLSNKLKPITGLPPDVGVSRIRSATELAALARPSAIALTQRALEHVISRHWPTSAATNAGKFAQNISEDGLKEMVEIARAQGTIRANTHGRAGIIIEHTFEHIIGINIQGSSTSSIRIIVGDSGNLITAFPF</sequence>
<feature type="chain" id="PRO_5011764542" evidence="2">
    <location>
        <begin position="25"/>
        <end position="1055"/>
    </location>
</feature>
<accession>A0A1G9JTT8</accession>
<name>A0A1G9JTT8_9BACT</name>
<dbReference type="PANTHER" id="PTHR32305">
    <property type="match status" value="1"/>
</dbReference>
<proteinExistence type="predicted"/>
<dbReference type="AlphaFoldDB" id="A0A1G9JTT8"/>
<keyword evidence="1" id="KW-0677">Repeat</keyword>
<feature type="domain" description="DUF6443" evidence="3">
    <location>
        <begin position="34"/>
        <end position="161"/>
    </location>
</feature>
<dbReference type="InterPro" id="IPR050708">
    <property type="entry name" value="T6SS_VgrG/RHS"/>
</dbReference>
<dbReference type="Proteomes" id="UP000198901">
    <property type="component" value="Unassembled WGS sequence"/>
</dbReference>
<dbReference type="InterPro" id="IPR056823">
    <property type="entry name" value="TEN-like_YD-shell"/>
</dbReference>
<gene>
    <name evidence="5" type="ORF">SAMN04488090_0744</name>
</gene>
<evidence type="ECO:0000313" key="6">
    <source>
        <dbReference type="Proteomes" id="UP000198901"/>
    </source>
</evidence>
<dbReference type="Pfam" id="PF25023">
    <property type="entry name" value="TEN_YD-shell"/>
    <property type="match status" value="1"/>
</dbReference>
<dbReference type="OrthoDB" id="976756at2"/>
<keyword evidence="6" id="KW-1185">Reference proteome</keyword>
<dbReference type="NCBIfam" id="TIGR03696">
    <property type="entry name" value="Rhs_assc_core"/>
    <property type="match status" value="1"/>
</dbReference>
<dbReference type="RefSeq" id="WP_093197979.1">
    <property type="nucleotide sequence ID" value="NZ_FNGS01000002.1"/>
</dbReference>
<evidence type="ECO:0000256" key="2">
    <source>
        <dbReference type="SAM" id="SignalP"/>
    </source>
</evidence>
<dbReference type="PANTHER" id="PTHR32305:SF15">
    <property type="entry name" value="PROTEIN RHSA-RELATED"/>
    <property type="match status" value="1"/>
</dbReference>
<feature type="domain" description="Teneurin-like YD-shell" evidence="4">
    <location>
        <begin position="539"/>
        <end position="823"/>
    </location>
</feature>
<keyword evidence="2" id="KW-0732">Signal</keyword>
<dbReference type="STRING" id="563176.SAMN04488090_0744"/>
<evidence type="ECO:0000259" key="4">
    <source>
        <dbReference type="Pfam" id="PF25023"/>
    </source>
</evidence>
<dbReference type="Pfam" id="PF20041">
    <property type="entry name" value="DUF6443"/>
    <property type="match status" value="1"/>
</dbReference>
<reference evidence="5 6" key="1">
    <citation type="submission" date="2016-10" db="EMBL/GenBank/DDBJ databases">
        <authorList>
            <person name="de Groot N.N."/>
        </authorList>
    </citation>
    <scope>NUCLEOTIDE SEQUENCE [LARGE SCALE GENOMIC DNA]</scope>
    <source>
        <strain evidence="5 6">DSM 21668</strain>
    </source>
</reference>
<evidence type="ECO:0000313" key="5">
    <source>
        <dbReference type="EMBL" id="SDL40554.1"/>
    </source>
</evidence>
<evidence type="ECO:0000259" key="3">
    <source>
        <dbReference type="Pfam" id="PF20041"/>
    </source>
</evidence>
<feature type="signal peptide" evidence="2">
    <location>
        <begin position="1"/>
        <end position="24"/>
    </location>
</feature>
<evidence type="ECO:0000256" key="1">
    <source>
        <dbReference type="ARBA" id="ARBA00022737"/>
    </source>
</evidence>
<organism evidence="5 6">
    <name type="scientific">Siphonobacter aquaeclarae</name>
    <dbReference type="NCBI Taxonomy" id="563176"/>
    <lineage>
        <taxon>Bacteria</taxon>
        <taxon>Pseudomonadati</taxon>
        <taxon>Bacteroidota</taxon>
        <taxon>Cytophagia</taxon>
        <taxon>Cytophagales</taxon>
        <taxon>Cytophagaceae</taxon>
        <taxon>Siphonobacter</taxon>
    </lineage>
</organism>
<dbReference type="Gene3D" id="2.180.10.10">
    <property type="entry name" value="RHS repeat-associated core"/>
    <property type="match status" value="2"/>
</dbReference>